<evidence type="ECO:0000313" key="5">
    <source>
        <dbReference type="Proteomes" id="UP000275579"/>
    </source>
</evidence>
<dbReference type="SMART" id="SM00421">
    <property type="entry name" value="HTH_LUXR"/>
    <property type="match status" value="1"/>
</dbReference>
<dbReference type="SUPFAM" id="SSF48452">
    <property type="entry name" value="TPR-like"/>
    <property type="match status" value="1"/>
</dbReference>
<dbReference type="PANTHER" id="PTHR16305:SF35">
    <property type="entry name" value="TRANSCRIPTIONAL ACTIVATOR DOMAIN"/>
    <property type="match status" value="1"/>
</dbReference>
<dbReference type="Proteomes" id="UP000275579">
    <property type="component" value="Chromosome"/>
</dbReference>
<evidence type="ECO:0000256" key="2">
    <source>
        <dbReference type="ARBA" id="ARBA00022840"/>
    </source>
</evidence>
<dbReference type="GO" id="GO:0005737">
    <property type="term" value="C:cytoplasm"/>
    <property type="evidence" value="ECO:0007669"/>
    <property type="project" value="TreeGrafter"/>
</dbReference>
<dbReference type="GO" id="GO:0005524">
    <property type="term" value="F:ATP binding"/>
    <property type="evidence" value="ECO:0007669"/>
    <property type="project" value="UniProtKB-KW"/>
</dbReference>
<dbReference type="PANTHER" id="PTHR16305">
    <property type="entry name" value="TESTICULAR SOLUBLE ADENYLYL CYCLASE"/>
    <property type="match status" value="1"/>
</dbReference>
<dbReference type="InterPro" id="IPR041664">
    <property type="entry name" value="AAA_16"/>
</dbReference>
<dbReference type="SUPFAM" id="SSF52540">
    <property type="entry name" value="P-loop containing nucleoside triphosphate hydrolases"/>
    <property type="match status" value="1"/>
</dbReference>
<sequence>MSSPKLRLPGTPGGLRFTAYRRSWRERPYGERARRQQWTGSVPLRTGVAAYHAEPARERTGRRPTAARMLCPCPRRAARNDRAGCRCVQRRLPMTDGIYTEAFECRRDRLTLVNREEEMSSLTALVQDARAGSGGIALVEGVVGIGKSLLLDRLVSALPADGLCVLTARCDALEHDFPFGVVRQLFEPLLATLDEPQLTRLLSGSARTAAQALSGEKLPGDALLPTEDMSYAVLHGLYWFTCNLAAEAPLVIVVDDAHCADMASLRFLTHLARRIEGLPVLLVLSQRTGDEATDAALLGDIAGQPLCRVLRPGPLTSQGVGHLVKTVFGHEADDEFHEACLAITGGNPLLVHSLLSVLRLGGRPPTVDALPYVTAHDGPFFHEAVRSVLQQQPESAAAAARALAVMGDDALPEVCARLAGLDDATHSAAMRALRSNGLVSEVDDGRRWSFNHGLIREVIVADLPPEQLAQAHRHAARLLLDAGARAEQVAGHLLMTPLPATEVWAVAVLREAAREASFRGAPALAVDLLRHCLPGEGRTPGDTSVLVELGLAEAGVDPQASVRHLQAALEHVHEPPLRFRLLSSLASGLIRSGQSLQAVQLLTEEAPTVHDADLQRLLEGQRLMASAEDLKSFAVTLQEYPFDISRPGDTPGERALIAAGAGLCSVRADRAQESAAAARRVLESSVPGVDAPFFLTTAATALLFAGLPDEADAAYQRIMDITRQSQRLLLHGLCQALRAEAHYRLGALSEALAATRSALNVVPPRHWGRTLALPVATQIHALIDSGDLTGADAAAAHAFPSTSLDTWQWNEFLCARGRLRLTHQDPEGALEDLLEAGRRQHLWTRTSPAVSSWWFWAGRAHLALGAPAAARELAEDAVERARKGKLTDALGAGLRLLATTESGARKLGVLEESLSALDGSPARLERARTLVDYGSTLHACGHTEAARETLRQGLDLAYALGAAQLHAQANDALLATGARPRRVTSSGVESLTPSEAQVARMAAAGGTNREIAEELFVTQRTVEQHLTSVYRKVGVSGRRGLGRFFGPGSTAK</sequence>
<dbReference type="PROSITE" id="PS50043">
    <property type="entry name" value="HTH_LUXR_2"/>
    <property type="match status" value="1"/>
</dbReference>
<dbReference type="Gene3D" id="1.10.10.10">
    <property type="entry name" value="Winged helix-like DNA-binding domain superfamily/Winged helix DNA-binding domain"/>
    <property type="match status" value="1"/>
</dbReference>
<dbReference type="InterPro" id="IPR016032">
    <property type="entry name" value="Sig_transdc_resp-reg_C-effctor"/>
</dbReference>
<dbReference type="EMBL" id="CP029042">
    <property type="protein sequence ID" value="AZS70053.1"/>
    <property type="molecule type" value="Genomic_DNA"/>
</dbReference>
<keyword evidence="2" id="KW-0067">ATP-binding</keyword>
<dbReference type="Gene3D" id="1.25.40.10">
    <property type="entry name" value="Tetratricopeptide repeat domain"/>
    <property type="match status" value="1"/>
</dbReference>
<dbReference type="GO" id="GO:0006355">
    <property type="term" value="P:regulation of DNA-templated transcription"/>
    <property type="evidence" value="ECO:0007669"/>
    <property type="project" value="InterPro"/>
</dbReference>
<dbReference type="InterPro" id="IPR036388">
    <property type="entry name" value="WH-like_DNA-bd_sf"/>
</dbReference>
<dbReference type="SUPFAM" id="SSF46894">
    <property type="entry name" value="C-terminal effector domain of the bipartite response regulators"/>
    <property type="match status" value="1"/>
</dbReference>
<dbReference type="InterPro" id="IPR011990">
    <property type="entry name" value="TPR-like_helical_dom_sf"/>
</dbReference>
<gene>
    <name evidence="4" type="ORF">DDE74_03065</name>
</gene>
<evidence type="ECO:0000256" key="1">
    <source>
        <dbReference type="ARBA" id="ARBA00022741"/>
    </source>
</evidence>
<dbReference type="CDD" id="cd06170">
    <property type="entry name" value="LuxR_C_like"/>
    <property type="match status" value="1"/>
</dbReference>
<dbReference type="PRINTS" id="PR00038">
    <property type="entry name" value="HTHLUXR"/>
</dbReference>
<dbReference type="Pfam" id="PF00196">
    <property type="entry name" value="GerE"/>
    <property type="match status" value="1"/>
</dbReference>
<dbReference type="InterPro" id="IPR027417">
    <property type="entry name" value="P-loop_NTPase"/>
</dbReference>
<feature type="domain" description="HTH luxR-type" evidence="3">
    <location>
        <begin position="984"/>
        <end position="1049"/>
    </location>
</feature>
<dbReference type="AlphaFoldDB" id="A0A3S9Y576"/>
<protein>
    <recommendedName>
        <fullName evidence="3">HTH luxR-type domain-containing protein</fullName>
    </recommendedName>
</protein>
<keyword evidence="1" id="KW-0547">Nucleotide-binding</keyword>
<name>A0A3S9Y576_9ACTN</name>
<organism evidence="4 5">
    <name type="scientific">Streptomyces lydicus</name>
    <dbReference type="NCBI Taxonomy" id="47763"/>
    <lineage>
        <taxon>Bacteria</taxon>
        <taxon>Bacillati</taxon>
        <taxon>Actinomycetota</taxon>
        <taxon>Actinomycetes</taxon>
        <taxon>Kitasatosporales</taxon>
        <taxon>Streptomycetaceae</taxon>
        <taxon>Streptomyces</taxon>
    </lineage>
</organism>
<dbReference type="GO" id="GO:0004016">
    <property type="term" value="F:adenylate cyclase activity"/>
    <property type="evidence" value="ECO:0007669"/>
    <property type="project" value="TreeGrafter"/>
</dbReference>
<accession>A0A3S9Y576</accession>
<reference evidence="4 5" key="1">
    <citation type="submission" date="2018-04" db="EMBL/GenBank/DDBJ databases">
        <title>Complete genome sequences of Streptomyces lydicus strain WYEC and characterization of antagonistic properties of biological control agents.</title>
        <authorList>
            <person name="Mariita R.M."/>
            <person name="Sello J.K."/>
        </authorList>
    </citation>
    <scope>NUCLEOTIDE SEQUENCE [LARGE SCALE GENOMIC DNA]</scope>
    <source>
        <strain evidence="4 5">WYEC 108</strain>
    </source>
</reference>
<dbReference type="PROSITE" id="PS00622">
    <property type="entry name" value="HTH_LUXR_1"/>
    <property type="match status" value="1"/>
</dbReference>
<dbReference type="Pfam" id="PF13191">
    <property type="entry name" value="AAA_16"/>
    <property type="match status" value="1"/>
</dbReference>
<evidence type="ECO:0000259" key="3">
    <source>
        <dbReference type="PROSITE" id="PS50043"/>
    </source>
</evidence>
<dbReference type="GO" id="GO:0003677">
    <property type="term" value="F:DNA binding"/>
    <property type="evidence" value="ECO:0007669"/>
    <property type="project" value="InterPro"/>
</dbReference>
<dbReference type="InterPro" id="IPR000792">
    <property type="entry name" value="Tscrpt_reg_LuxR_C"/>
</dbReference>
<evidence type="ECO:0000313" key="4">
    <source>
        <dbReference type="EMBL" id="AZS70053.1"/>
    </source>
</evidence>
<proteinExistence type="predicted"/>